<dbReference type="Proteomes" id="UP000464178">
    <property type="component" value="Chromosome"/>
</dbReference>
<gene>
    <name evidence="2" type="ORF">SOIL9_74270</name>
</gene>
<dbReference type="EMBL" id="LR593886">
    <property type="protein sequence ID" value="VTS02706.1"/>
    <property type="molecule type" value="Genomic_DNA"/>
</dbReference>
<protein>
    <submittedName>
        <fullName evidence="2">Uncharacterized protein</fullName>
    </submittedName>
</protein>
<keyword evidence="1" id="KW-1133">Transmembrane helix</keyword>
<evidence type="ECO:0000313" key="3">
    <source>
        <dbReference type="Proteomes" id="UP000464178"/>
    </source>
</evidence>
<evidence type="ECO:0000313" key="2">
    <source>
        <dbReference type="EMBL" id="VTS02706.1"/>
    </source>
</evidence>
<dbReference type="KEGG" id="gms:SOIL9_74270"/>
<name>A0A6P2DIB7_9BACT</name>
<dbReference type="AlphaFoldDB" id="A0A6P2DIB7"/>
<sequence>METTKSRSWGQWMGIGAILVAGALSVWWTVNNVMGETQPPGAPPEKFMETFKSADEIDRANWDRMWKDAGKKPPPR</sequence>
<proteinExistence type="predicted"/>
<keyword evidence="1" id="KW-0812">Transmembrane</keyword>
<accession>A0A6P2DIB7</accession>
<evidence type="ECO:0000256" key="1">
    <source>
        <dbReference type="SAM" id="Phobius"/>
    </source>
</evidence>
<keyword evidence="3" id="KW-1185">Reference proteome</keyword>
<dbReference type="RefSeq" id="WP_162672818.1">
    <property type="nucleotide sequence ID" value="NZ_LR593886.1"/>
</dbReference>
<keyword evidence="1" id="KW-0472">Membrane</keyword>
<reference evidence="2 3" key="1">
    <citation type="submission" date="2019-05" db="EMBL/GenBank/DDBJ databases">
        <authorList>
            <consortium name="Science for Life Laboratories"/>
        </authorList>
    </citation>
    <scope>NUCLEOTIDE SEQUENCE [LARGE SCALE GENOMIC DNA]</scope>
    <source>
        <strain evidence="2">Soil9</strain>
    </source>
</reference>
<organism evidence="2 3">
    <name type="scientific">Gemmata massiliana</name>
    <dbReference type="NCBI Taxonomy" id="1210884"/>
    <lineage>
        <taxon>Bacteria</taxon>
        <taxon>Pseudomonadati</taxon>
        <taxon>Planctomycetota</taxon>
        <taxon>Planctomycetia</taxon>
        <taxon>Gemmatales</taxon>
        <taxon>Gemmataceae</taxon>
        <taxon>Gemmata</taxon>
    </lineage>
</organism>
<feature type="transmembrane region" description="Helical" evidence="1">
    <location>
        <begin position="12"/>
        <end position="30"/>
    </location>
</feature>